<accession>A0A8S5M742</accession>
<dbReference type="EMBL" id="BK014839">
    <property type="protein sequence ID" value="DAD78125.1"/>
    <property type="molecule type" value="Genomic_DNA"/>
</dbReference>
<proteinExistence type="predicted"/>
<protein>
    <submittedName>
        <fullName evidence="1">Uncharacterized protein</fullName>
    </submittedName>
</protein>
<name>A0A8S5M742_9CAUD</name>
<evidence type="ECO:0000313" key="1">
    <source>
        <dbReference type="EMBL" id="DAD78125.1"/>
    </source>
</evidence>
<organism evidence="1">
    <name type="scientific">Siphoviridae sp. ctrgt10</name>
    <dbReference type="NCBI Taxonomy" id="2826479"/>
    <lineage>
        <taxon>Viruses</taxon>
        <taxon>Duplodnaviria</taxon>
        <taxon>Heunggongvirae</taxon>
        <taxon>Uroviricota</taxon>
        <taxon>Caudoviricetes</taxon>
    </lineage>
</organism>
<sequence length="450" mass="53403">MSYSRTFLIQQFKKGIRKYMPIASAAETMINYKLSQLDEEDWARIENFFNSFTFPLHVYRGLNVKSEQDVNFKNPGNNWTVDSALFHAPFSAFRNSNYILEGYIDEDQIDWPETVQNFMYYSVNAANNQRYPENEVTLKKGQVPHDLTGSMKEALTEDLNVPDKPSAQDKFRYYWEIESRAIKQPEDLLRKFKNKFPNQYYIWGELFEWMLEHNEESVVEPQNYALYLEYDLDTNWGYIALVEFKTRYQESLNEVYPQKNETKSDFINRFMRVTAKEYPNVKQRYAVANSYWDKHSKNEAYLDPEEKFWDYRTKEVQPGKYIDTSRSEIGWVDNLIHNIKYFEQNKGVTARIVDMTPEEYFEECATLFHNSVESQKKQIAADTETIEHLTDVIKKFGKRFPIPYINIANNSQEGRHRMYVLGELFGWDKAVPVLIIQDVNNVRVPGKELK</sequence>
<reference evidence="1" key="1">
    <citation type="journal article" date="2021" name="Proc. Natl. Acad. Sci. U.S.A.">
        <title>A Catalog of Tens of Thousands of Viruses from Human Metagenomes Reveals Hidden Associations with Chronic Diseases.</title>
        <authorList>
            <person name="Tisza M.J."/>
            <person name="Buck C.B."/>
        </authorList>
    </citation>
    <scope>NUCLEOTIDE SEQUENCE</scope>
    <source>
        <strain evidence="1">Ctrgt10</strain>
    </source>
</reference>